<reference evidence="3 4" key="1">
    <citation type="journal article" date="2009" name="Biosci. Biotechnol. Biochem.">
        <title>WeGAS: a web-based microbial genome annotation system.</title>
        <authorList>
            <person name="Lee D."/>
            <person name="Seo H."/>
            <person name="Park C."/>
            <person name="Park K."/>
        </authorList>
    </citation>
    <scope>NUCLEOTIDE SEQUENCE [LARGE SCALE GENOMIC DNA]</scope>
    <source>
        <strain evidence="4">ATCC 49049 / DSM 4359 / NBRC 107923 / NS-E</strain>
    </source>
</reference>
<evidence type="ECO:0000313" key="4">
    <source>
        <dbReference type="Proteomes" id="UP000000445"/>
    </source>
</evidence>
<evidence type="ECO:0000259" key="2">
    <source>
        <dbReference type="Pfam" id="PF04366"/>
    </source>
</evidence>
<keyword evidence="1" id="KW-0732">Signal</keyword>
<feature type="chain" id="PRO_5002885398" evidence="1">
    <location>
        <begin position="20"/>
        <end position="217"/>
    </location>
</feature>
<gene>
    <name evidence="3" type="ordered locus">CTN_1889</name>
</gene>
<keyword evidence="4" id="KW-1185">Reference proteome</keyword>
<dbReference type="InterPro" id="IPR007461">
    <property type="entry name" value="Ysc84_actin-binding"/>
</dbReference>
<dbReference type="HOGENOM" id="CLU_015320_4_1_0"/>
<dbReference type="GO" id="GO:0035091">
    <property type="term" value="F:phosphatidylinositol binding"/>
    <property type="evidence" value="ECO:0007669"/>
    <property type="project" value="TreeGrafter"/>
</dbReference>
<name>B9KAT2_THENN</name>
<organism evidence="3 4">
    <name type="scientific">Thermotoga neapolitana (strain ATCC 49049 / DSM 4359 / NBRC 107923 / NS-E)</name>
    <dbReference type="NCBI Taxonomy" id="309803"/>
    <lineage>
        <taxon>Bacteria</taxon>
        <taxon>Thermotogati</taxon>
        <taxon>Thermotogota</taxon>
        <taxon>Thermotogae</taxon>
        <taxon>Thermotogales</taxon>
        <taxon>Thermotogaceae</taxon>
        <taxon>Thermotoga</taxon>
    </lineage>
</organism>
<sequence length="217" mass="24042">MKRLFVVSLILTSSLLSFSSVFDIIDDAYLSLKEFLDQPDSGAFLSLLERARGILIVPKYLKLGWVVGGQYGQGILLRRDPLTNTWYGPLFVKIYGLSVGPQIGFQSVSLIAVIMENVETFAKGNITLGGSLSVAAGPLGRRLSADYNLDASVYSYSIARGFYAGFSLEGAKIDVDLDLTREYYNVYRVDPHEILSKEVEGRAEKIIVLLNEKLKEE</sequence>
<dbReference type="Pfam" id="PF04366">
    <property type="entry name" value="Ysc84"/>
    <property type="match status" value="1"/>
</dbReference>
<dbReference type="AlphaFoldDB" id="B9KAT2"/>
<dbReference type="PANTHER" id="PTHR15629:SF2">
    <property type="entry name" value="SH3 DOMAIN-CONTAINING YSC84-LIKE PROTEIN 1"/>
    <property type="match status" value="1"/>
</dbReference>
<feature type="signal peptide" evidence="1">
    <location>
        <begin position="1"/>
        <end position="19"/>
    </location>
</feature>
<protein>
    <submittedName>
        <fullName evidence="3">Ray-related protein</fullName>
    </submittedName>
</protein>
<dbReference type="Proteomes" id="UP000000445">
    <property type="component" value="Chromosome"/>
</dbReference>
<dbReference type="PANTHER" id="PTHR15629">
    <property type="entry name" value="SH3YL1 PROTEIN"/>
    <property type="match status" value="1"/>
</dbReference>
<evidence type="ECO:0000313" key="3">
    <source>
        <dbReference type="EMBL" id="ACM24065.1"/>
    </source>
</evidence>
<feature type="domain" description="Ysc84 actin-binding" evidence="2">
    <location>
        <begin position="96"/>
        <end position="206"/>
    </location>
</feature>
<proteinExistence type="predicted"/>
<dbReference type="RefSeq" id="WP_015920301.1">
    <property type="nucleotide sequence ID" value="NC_011978.1"/>
</dbReference>
<dbReference type="CDD" id="cd11524">
    <property type="entry name" value="SYLF"/>
    <property type="match status" value="1"/>
</dbReference>
<accession>B9KAT2</accession>
<dbReference type="InterPro" id="IPR051702">
    <property type="entry name" value="SH3_domain_YSC84-like"/>
</dbReference>
<evidence type="ECO:0000256" key="1">
    <source>
        <dbReference type="SAM" id="SignalP"/>
    </source>
</evidence>
<dbReference type="STRING" id="309803.CTN_1889"/>
<dbReference type="eggNOG" id="COG2930">
    <property type="taxonomic scope" value="Bacteria"/>
</dbReference>
<dbReference type="KEGG" id="tna:CTN_1889"/>
<dbReference type="EMBL" id="CP000916">
    <property type="protein sequence ID" value="ACM24065.1"/>
    <property type="molecule type" value="Genomic_DNA"/>
</dbReference>